<accession>A0AA88J6X6</accession>
<dbReference type="Proteomes" id="UP001187192">
    <property type="component" value="Unassembled WGS sequence"/>
</dbReference>
<organism evidence="1 2">
    <name type="scientific">Ficus carica</name>
    <name type="common">Common fig</name>
    <dbReference type="NCBI Taxonomy" id="3494"/>
    <lineage>
        <taxon>Eukaryota</taxon>
        <taxon>Viridiplantae</taxon>
        <taxon>Streptophyta</taxon>
        <taxon>Embryophyta</taxon>
        <taxon>Tracheophyta</taxon>
        <taxon>Spermatophyta</taxon>
        <taxon>Magnoliopsida</taxon>
        <taxon>eudicotyledons</taxon>
        <taxon>Gunneridae</taxon>
        <taxon>Pentapetalae</taxon>
        <taxon>rosids</taxon>
        <taxon>fabids</taxon>
        <taxon>Rosales</taxon>
        <taxon>Moraceae</taxon>
        <taxon>Ficeae</taxon>
        <taxon>Ficus</taxon>
    </lineage>
</organism>
<reference evidence="1" key="1">
    <citation type="submission" date="2023-07" db="EMBL/GenBank/DDBJ databases">
        <title>draft genome sequence of fig (Ficus carica).</title>
        <authorList>
            <person name="Takahashi T."/>
            <person name="Nishimura K."/>
        </authorList>
    </citation>
    <scope>NUCLEOTIDE SEQUENCE</scope>
</reference>
<dbReference type="AlphaFoldDB" id="A0AA88J6X6"/>
<dbReference type="EMBL" id="BTGU01000157">
    <property type="protein sequence ID" value="GMN63725.1"/>
    <property type="molecule type" value="Genomic_DNA"/>
</dbReference>
<gene>
    <name evidence="1" type="ORF">TIFTF001_032814</name>
</gene>
<keyword evidence="2" id="KW-1185">Reference proteome</keyword>
<proteinExistence type="predicted"/>
<evidence type="ECO:0000313" key="2">
    <source>
        <dbReference type="Proteomes" id="UP001187192"/>
    </source>
</evidence>
<sequence length="68" mass="7684">MESRDAGITIIMETSPTRRRFVTYPRWSLVMSELRSRSYCVLVMGNRTDEALIWSSATVGIETPTGLS</sequence>
<name>A0AA88J6X6_FICCA</name>
<evidence type="ECO:0000313" key="1">
    <source>
        <dbReference type="EMBL" id="GMN63725.1"/>
    </source>
</evidence>
<dbReference type="Gramene" id="FCD_00031066-RA">
    <property type="protein sequence ID" value="FCD_00031066-RA:cds"/>
    <property type="gene ID" value="FCD_00031066"/>
</dbReference>
<protein>
    <submittedName>
        <fullName evidence="1">Uncharacterized protein</fullName>
    </submittedName>
</protein>
<comment type="caution">
    <text evidence="1">The sequence shown here is derived from an EMBL/GenBank/DDBJ whole genome shotgun (WGS) entry which is preliminary data.</text>
</comment>